<accession>A0A0F9C6Y8</accession>
<evidence type="ECO:0000313" key="1">
    <source>
        <dbReference type="EMBL" id="KKK98224.1"/>
    </source>
</evidence>
<protein>
    <submittedName>
        <fullName evidence="1">Uncharacterized protein</fullName>
    </submittedName>
</protein>
<proteinExistence type="predicted"/>
<reference evidence="1" key="1">
    <citation type="journal article" date="2015" name="Nature">
        <title>Complex archaea that bridge the gap between prokaryotes and eukaryotes.</title>
        <authorList>
            <person name="Spang A."/>
            <person name="Saw J.H."/>
            <person name="Jorgensen S.L."/>
            <person name="Zaremba-Niedzwiedzka K."/>
            <person name="Martijn J."/>
            <person name="Lind A.E."/>
            <person name="van Eijk R."/>
            <person name="Schleper C."/>
            <person name="Guy L."/>
            <person name="Ettema T.J."/>
        </authorList>
    </citation>
    <scope>NUCLEOTIDE SEQUENCE</scope>
</reference>
<gene>
    <name evidence="1" type="ORF">LCGC14_2644910</name>
</gene>
<comment type="caution">
    <text evidence="1">The sequence shown here is derived from an EMBL/GenBank/DDBJ whole genome shotgun (WGS) entry which is preliminary data.</text>
</comment>
<dbReference type="EMBL" id="LAZR01045711">
    <property type="protein sequence ID" value="KKK98224.1"/>
    <property type="molecule type" value="Genomic_DNA"/>
</dbReference>
<organism evidence="1">
    <name type="scientific">marine sediment metagenome</name>
    <dbReference type="NCBI Taxonomy" id="412755"/>
    <lineage>
        <taxon>unclassified sequences</taxon>
        <taxon>metagenomes</taxon>
        <taxon>ecological metagenomes</taxon>
    </lineage>
</organism>
<dbReference type="AlphaFoldDB" id="A0A0F9C6Y8"/>
<name>A0A0F9C6Y8_9ZZZZ</name>
<sequence>MPEMKKLNPDWIKFVLLRISEITPKFDAITGVSHARLSSNIVCNFLFTF</sequence>